<sequence>MNPLFVEVICINNLLYEQASLFKRQCKNKNIKELSLAALWSDIVIGILFYVVGL</sequence>
<reference evidence="2 3" key="1">
    <citation type="submission" date="2012-03" db="EMBL/GenBank/DDBJ databases">
        <title>The Genome Sequence of Bartonella taylorii 8TBB.</title>
        <authorList>
            <consortium name="The Broad Institute Genome Sequencing Platform"/>
            <consortium name="The Broad Institute Genome Sequencing Center for Infectious Disease"/>
            <person name="Feldgarden M."/>
            <person name="Kirby J."/>
            <person name="Kosoy M."/>
            <person name="Birtles R."/>
            <person name="Probert W.S."/>
            <person name="Chiaraviglio L."/>
            <person name="Young S.K."/>
            <person name="Zeng Q."/>
            <person name="Gargeya S."/>
            <person name="Fitzgerald M."/>
            <person name="Haas B."/>
            <person name="Abouelleil A."/>
            <person name="Alvarado L."/>
            <person name="Arachchi H.M."/>
            <person name="Berlin A."/>
            <person name="Chapman S.B."/>
            <person name="Gearin G."/>
            <person name="Goldberg J."/>
            <person name="Griggs A."/>
            <person name="Gujja S."/>
            <person name="Hansen M."/>
            <person name="Heiman D."/>
            <person name="Howarth C."/>
            <person name="Larimer J."/>
            <person name="Lui A."/>
            <person name="MacDonald P.J.P."/>
            <person name="McCowen C."/>
            <person name="Montmayeur A."/>
            <person name="Murphy C."/>
            <person name="Neiman D."/>
            <person name="Pearson M."/>
            <person name="Priest M."/>
            <person name="Roberts A."/>
            <person name="Saif S."/>
            <person name="Shea T."/>
            <person name="Sisk P."/>
            <person name="Stolte C."/>
            <person name="Sykes S."/>
            <person name="Wortman J."/>
            <person name="Nusbaum C."/>
            <person name="Birren B."/>
        </authorList>
    </citation>
    <scope>NUCLEOTIDE SEQUENCE [LARGE SCALE GENOMIC DNA]</scope>
    <source>
        <strain evidence="2 3">8TBB</strain>
    </source>
</reference>
<proteinExistence type="predicted"/>
<dbReference type="EMBL" id="AIMD01000049">
    <property type="protein sequence ID" value="EJF92953.1"/>
    <property type="molecule type" value="Genomic_DNA"/>
</dbReference>
<protein>
    <submittedName>
        <fullName evidence="2">Uncharacterized protein</fullName>
    </submittedName>
</protein>
<gene>
    <name evidence="2" type="ORF">ME9_01395</name>
</gene>
<name>A0A9P2RYD9_BARTA</name>
<evidence type="ECO:0000313" key="2">
    <source>
        <dbReference type="EMBL" id="EJF92953.1"/>
    </source>
</evidence>
<keyword evidence="1" id="KW-0472">Membrane</keyword>
<comment type="caution">
    <text evidence="2">The sequence shown here is derived from an EMBL/GenBank/DDBJ whole genome shotgun (WGS) entry which is preliminary data.</text>
</comment>
<keyword evidence="1" id="KW-0812">Transmembrane</keyword>
<evidence type="ECO:0000256" key="1">
    <source>
        <dbReference type="SAM" id="Phobius"/>
    </source>
</evidence>
<evidence type="ECO:0000313" key="3">
    <source>
        <dbReference type="Proteomes" id="UP000002648"/>
    </source>
</evidence>
<keyword evidence="3" id="KW-1185">Reference proteome</keyword>
<organism evidence="2 3">
    <name type="scientific">Bartonella taylorii 8TBB</name>
    <dbReference type="NCBI Taxonomy" id="1094560"/>
    <lineage>
        <taxon>Bacteria</taxon>
        <taxon>Pseudomonadati</taxon>
        <taxon>Pseudomonadota</taxon>
        <taxon>Alphaproteobacteria</taxon>
        <taxon>Hyphomicrobiales</taxon>
        <taxon>Bartonellaceae</taxon>
        <taxon>Bartonella</taxon>
    </lineage>
</organism>
<dbReference type="Proteomes" id="UP000002648">
    <property type="component" value="Unassembled WGS sequence"/>
</dbReference>
<keyword evidence="1" id="KW-1133">Transmembrane helix</keyword>
<accession>A0A9P2RYD9</accession>
<dbReference type="AlphaFoldDB" id="A0A9P2RYD9"/>
<feature type="transmembrane region" description="Helical" evidence="1">
    <location>
        <begin position="34"/>
        <end position="52"/>
    </location>
</feature>